<feature type="coiled-coil region" evidence="1">
    <location>
        <begin position="23"/>
        <end position="50"/>
    </location>
</feature>
<organism evidence="2">
    <name type="scientific">Sulfurovum sp. enrichment culture clone C5</name>
    <dbReference type="NCBI Taxonomy" id="497650"/>
    <lineage>
        <taxon>Bacteria</taxon>
        <taxon>Pseudomonadati</taxon>
        <taxon>Campylobacterota</taxon>
        <taxon>Epsilonproteobacteria</taxon>
        <taxon>Campylobacterales</taxon>
        <taxon>Sulfurovaceae</taxon>
        <taxon>Sulfurovum</taxon>
        <taxon>environmental samples</taxon>
    </lineage>
</organism>
<dbReference type="AlphaFoldDB" id="A0A0S4XNS8"/>
<sequence length="86" mass="10172">MTSKDKLHVLLEKDIIPDLESAIDELFEEINDGNGDIKEHKEDLDELRDMRTECFAILEEIKRDELSDEEVEELLAEFTDMRNFEE</sequence>
<dbReference type="InterPro" id="IPR013502">
    <property type="entry name" value="Uncharacterised_AF0941"/>
</dbReference>
<proteinExistence type="predicted"/>
<name>A0A0S4XNS8_9BACT</name>
<protein>
    <submittedName>
        <fullName evidence="2">Uncharacterized protein</fullName>
    </submittedName>
</protein>
<evidence type="ECO:0000313" key="2">
    <source>
        <dbReference type="EMBL" id="CUV65935.1"/>
    </source>
</evidence>
<dbReference type="EMBL" id="FAXN01000054">
    <property type="protein sequence ID" value="CUV65935.1"/>
    <property type="molecule type" value="Genomic_DNA"/>
</dbReference>
<evidence type="ECO:0000256" key="1">
    <source>
        <dbReference type="SAM" id="Coils"/>
    </source>
</evidence>
<gene>
    <name evidence="2" type="ORF">BN3087_520004</name>
</gene>
<dbReference type="Pfam" id="PF14591">
    <property type="entry name" value="AF0941-like"/>
    <property type="match status" value="1"/>
</dbReference>
<keyword evidence="1" id="KW-0175">Coiled coil</keyword>
<reference evidence="2" key="1">
    <citation type="submission" date="2015-11" db="EMBL/GenBank/DDBJ databases">
        <authorList>
            <person name="Zhang Y."/>
            <person name="Guo Z."/>
        </authorList>
    </citation>
    <scope>NUCLEOTIDE SEQUENCE</scope>
    <source>
        <strain evidence="2">BN30871</strain>
    </source>
</reference>
<accession>A0A0S4XNS8</accession>